<sequence length="194" mass="22293">MKLVKGDIIRNPWVSDPKWRGCGEMSKRPKITGMLSDLVAKRLTSQNSYWAAEVNFDKNTSRNRRIDFVGFKPFTPNYVVEPTSVELGCFTCYEIKSSIADYNSGHGLTFYGDKNYLVCTCELAEELRNTAVAWPHNLTGILCPTKNWKQLRTKIDLSGHETHRIRPASEMLWAICQSHDYDRNGIYQYSEAEK</sequence>
<evidence type="ECO:0000313" key="2">
    <source>
        <dbReference type="Proteomes" id="UP001164790"/>
    </source>
</evidence>
<accession>A0ABY6H8L2</accession>
<dbReference type="Proteomes" id="UP001164790">
    <property type="component" value="Chromosome"/>
</dbReference>
<proteinExistence type="predicted"/>
<evidence type="ECO:0000313" key="1">
    <source>
        <dbReference type="EMBL" id="UYN57200.1"/>
    </source>
</evidence>
<reference evidence="1" key="1">
    <citation type="submission" date="2022-10" db="EMBL/GenBank/DDBJ databases">
        <title>Comparative genomic analysis and in-vitro probiotic properties of the potential probiotic L. chiayiensis AACE 3.</title>
        <authorList>
            <person name="Kang X."/>
        </authorList>
    </citation>
    <scope>NUCLEOTIDE SEQUENCE</scope>
    <source>
        <strain evidence="1">AACE 3</strain>
    </source>
</reference>
<dbReference type="EMBL" id="CP107523">
    <property type="protein sequence ID" value="UYN57200.1"/>
    <property type="molecule type" value="Genomic_DNA"/>
</dbReference>
<dbReference type="RefSeq" id="WP_263932637.1">
    <property type="nucleotide sequence ID" value="NZ_CP107523.1"/>
</dbReference>
<keyword evidence="2" id="KW-1185">Reference proteome</keyword>
<protein>
    <submittedName>
        <fullName evidence="1">Uncharacterized protein</fullName>
    </submittedName>
</protein>
<gene>
    <name evidence="1" type="ORF">OFW50_03740</name>
</gene>
<name>A0ABY6H8L2_9LACO</name>
<organism evidence="1 2">
    <name type="scientific">Lacticaseibacillus chiayiensis</name>
    <dbReference type="NCBI Taxonomy" id="2100821"/>
    <lineage>
        <taxon>Bacteria</taxon>
        <taxon>Bacillati</taxon>
        <taxon>Bacillota</taxon>
        <taxon>Bacilli</taxon>
        <taxon>Lactobacillales</taxon>
        <taxon>Lactobacillaceae</taxon>
        <taxon>Lacticaseibacillus</taxon>
    </lineage>
</organism>